<evidence type="ECO:0008006" key="4">
    <source>
        <dbReference type="Google" id="ProtNLM"/>
    </source>
</evidence>
<accession>A0A3N4SBN9</accession>
<feature type="region of interest" description="Disordered" evidence="1">
    <location>
        <begin position="1"/>
        <end position="25"/>
    </location>
</feature>
<dbReference type="AlphaFoldDB" id="A0A3N4SBN9"/>
<sequence>MPWRARTHAKAPEHSAPGLARSGQRAGTLSGVVVSIAARFMPATVAARPATGTRIPGLRPAAPCHHDAVTDQTAPTSPIAPTAQTAQTAPIAPTAPTAPGEPYTTLLRGIAANPNAGTAVLTRLLVPAGGPAWRMFGRRPLPADFVDTALAHSERRVRSAVAANPWLSDTHCLRLARDPVDLVALQAVNGSGARRRPAPLPDAAVELLLLGTWPRETEFLTRDEILGELHSLGALRNAFRRKMAHHPEPELRRQACQFIGALPPDRQAALLADPDPGVRAEARRVTAPRRLTPEELADTTTPRVLHSLYQTRVLPPDLLADALAARDYLSALARNRHLPPDAVRTLAADPDPEVRRLIARHPALVPDLMADLAADADPDVRHRLAGHPGLTPALIDALAADPDPEVAARALADPAPRDPARGRVLDEADPRETPERFRQIDFGVVDEPVDPPDPDWYRACARSPLPLLRRAAATCPHLDELMVRQLSQDEEREVRHLLALHHPAAPAGPLLEAYLCHPRHRDRLRARPAFPRTGLPSGLARHPDPEVRELAVADPEFDGDPETLLADPHHLVRLAAATNPRLRPERVAALLADPELREGAAANPQLGEKRLHALLDGVLGTREEAAGQGVPA</sequence>
<proteinExistence type="predicted"/>
<feature type="compositionally biased region" description="Low complexity" evidence="1">
    <location>
        <begin position="72"/>
        <end position="98"/>
    </location>
</feature>
<dbReference type="SUPFAM" id="SSF48371">
    <property type="entry name" value="ARM repeat"/>
    <property type="match status" value="1"/>
</dbReference>
<reference evidence="2 3" key="1">
    <citation type="submission" date="2018-11" db="EMBL/GenBank/DDBJ databases">
        <title>Sequencing the genomes of 1000 actinobacteria strains.</title>
        <authorList>
            <person name="Klenk H.-P."/>
        </authorList>
    </citation>
    <scope>NUCLEOTIDE SEQUENCE [LARGE SCALE GENOMIC DNA]</scope>
    <source>
        <strain evidence="2 3">DSM 44781</strain>
    </source>
</reference>
<gene>
    <name evidence="2" type="ORF">EDD38_4437</name>
</gene>
<name>A0A3N4SBN9_9ACTN</name>
<dbReference type="EMBL" id="RKQG01000001">
    <property type="protein sequence ID" value="RPE36070.1"/>
    <property type="molecule type" value="Genomic_DNA"/>
</dbReference>
<protein>
    <recommendedName>
        <fullName evidence="4">Leucine rich repeat (LRR) protein</fullName>
    </recommendedName>
</protein>
<dbReference type="Proteomes" id="UP000266906">
    <property type="component" value="Unassembled WGS sequence"/>
</dbReference>
<comment type="caution">
    <text evidence="2">The sequence shown here is derived from an EMBL/GenBank/DDBJ whole genome shotgun (WGS) entry which is preliminary data.</text>
</comment>
<evidence type="ECO:0000313" key="2">
    <source>
        <dbReference type="EMBL" id="RPE36070.1"/>
    </source>
</evidence>
<organism evidence="2 3">
    <name type="scientific">Kitasatospora cineracea</name>
    <dbReference type="NCBI Taxonomy" id="88074"/>
    <lineage>
        <taxon>Bacteria</taxon>
        <taxon>Bacillati</taxon>
        <taxon>Actinomycetota</taxon>
        <taxon>Actinomycetes</taxon>
        <taxon>Kitasatosporales</taxon>
        <taxon>Streptomycetaceae</taxon>
        <taxon>Kitasatospora</taxon>
    </lineage>
</organism>
<dbReference type="InterPro" id="IPR016024">
    <property type="entry name" value="ARM-type_fold"/>
</dbReference>
<feature type="compositionally biased region" description="Basic and acidic residues" evidence="1">
    <location>
        <begin position="415"/>
        <end position="431"/>
    </location>
</feature>
<evidence type="ECO:0000256" key="1">
    <source>
        <dbReference type="SAM" id="MobiDB-lite"/>
    </source>
</evidence>
<dbReference type="Gene3D" id="1.25.10.10">
    <property type="entry name" value="Leucine-rich Repeat Variant"/>
    <property type="match status" value="2"/>
</dbReference>
<dbReference type="InterPro" id="IPR011989">
    <property type="entry name" value="ARM-like"/>
</dbReference>
<evidence type="ECO:0000313" key="3">
    <source>
        <dbReference type="Proteomes" id="UP000266906"/>
    </source>
</evidence>
<feature type="region of interest" description="Disordered" evidence="1">
    <location>
        <begin position="65"/>
        <end position="100"/>
    </location>
</feature>
<feature type="region of interest" description="Disordered" evidence="1">
    <location>
        <begin position="410"/>
        <end position="431"/>
    </location>
</feature>
<keyword evidence="3" id="KW-1185">Reference proteome</keyword>